<sequence>MMVVVVVVLTSVCRHKYIVSWMELVLRVSGPRAASPEEAPQRGTVLRGGAQHMQCHGEEEPATAPRERSSVGATANPAPDASPPREAAAPQPTTTTATSRPTAPPPAHATARVDQRGKDPQVARCHDNRGGPGRHLLLPSLTQVAPHWPCPTARLTGYRCPVRVMGAGSHTILHVTHNTQVWLVKHL</sequence>
<name>A0A5B7EC02_PORTR</name>
<feature type="region of interest" description="Disordered" evidence="1">
    <location>
        <begin position="32"/>
        <end position="133"/>
    </location>
</feature>
<accession>A0A5B7EC02</accession>
<dbReference type="AlphaFoldDB" id="A0A5B7EC02"/>
<proteinExistence type="predicted"/>
<dbReference type="Proteomes" id="UP000324222">
    <property type="component" value="Unassembled WGS sequence"/>
</dbReference>
<feature type="compositionally biased region" description="Basic and acidic residues" evidence="1">
    <location>
        <begin position="111"/>
        <end position="129"/>
    </location>
</feature>
<protein>
    <submittedName>
        <fullName evidence="2">Uncharacterized protein</fullName>
    </submittedName>
</protein>
<evidence type="ECO:0000256" key="1">
    <source>
        <dbReference type="SAM" id="MobiDB-lite"/>
    </source>
</evidence>
<evidence type="ECO:0000313" key="2">
    <source>
        <dbReference type="EMBL" id="MPC30937.1"/>
    </source>
</evidence>
<dbReference type="EMBL" id="VSRR010002340">
    <property type="protein sequence ID" value="MPC30937.1"/>
    <property type="molecule type" value="Genomic_DNA"/>
</dbReference>
<gene>
    <name evidence="2" type="ORF">E2C01_024209</name>
</gene>
<comment type="caution">
    <text evidence="2">The sequence shown here is derived from an EMBL/GenBank/DDBJ whole genome shotgun (WGS) entry which is preliminary data.</text>
</comment>
<organism evidence="2 3">
    <name type="scientific">Portunus trituberculatus</name>
    <name type="common">Swimming crab</name>
    <name type="synonym">Neptunus trituberculatus</name>
    <dbReference type="NCBI Taxonomy" id="210409"/>
    <lineage>
        <taxon>Eukaryota</taxon>
        <taxon>Metazoa</taxon>
        <taxon>Ecdysozoa</taxon>
        <taxon>Arthropoda</taxon>
        <taxon>Crustacea</taxon>
        <taxon>Multicrustacea</taxon>
        <taxon>Malacostraca</taxon>
        <taxon>Eumalacostraca</taxon>
        <taxon>Eucarida</taxon>
        <taxon>Decapoda</taxon>
        <taxon>Pleocyemata</taxon>
        <taxon>Brachyura</taxon>
        <taxon>Eubrachyura</taxon>
        <taxon>Portunoidea</taxon>
        <taxon>Portunidae</taxon>
        <taxon>Portuninae</taxon>
        <taxon>Portunus</taxon>
    </lineage>
</organism>
<feature type="compositionally biased region" description="Basic and acidic residues" evidence="1">
    <location>
        <begin position="55"/>
        <end position="69"/>
    </location>
</feature>
<reference evidence="2 3" key="1">
    <citation type="submission" date="2019-05" db="EMBL/GenBank/DDBJ databases">
        <title>Another draft genome of Portunus trituberculatus and its Hox gene families provides insights of decapod evolution.</title>
        <authorList>
            <person name="Jeong J.-H."/>
            <person name="Song I."/>
            <person name="Kim S."/>
            <person name="Choi T."/>
            <person name="Kim D."/>
            <person name="Ryu S."/>
            <person name="Kim W."/>
        </authorList>
    </citation>
    <scope>NUCLEOTIDE SEQUENCE [LARGE SCALE GENOMIC DNA]</scope>
    <source>
        <tissue evidence="2">Muscle</tissue>
    </source>
</reference>
<feature type="compositionally biased region" description="Low complexity" evidence="1">
    <location>
        <begin position="84"/>
        <end position="101"/>
    </location>
</feature>
<evidence type="ECO:0000313" key="3">
    <source>
        <dbReference type="Proteomes" id="UP000324222"/>
    </source>
</evidence>
<keyword evidence="3" id="KW-1185">Reference proteome</keyword>